<reference evidence="2 3" key="1">
    <citation type="submission" date="2019-11" db="EMBL/GenBank/DDBJ databases">
        <title>Comparative genomics of hydrocarbon-degrading Desulfosarcina strains.</title>
        <authorList>
            <person name="Watanabe M."/>
            <person name="Kojima H."/>
            <person name="Fukui M."/>
        </authorList>
    </citation>
    <scope>NUCLEOTIDE SEQUENCE [LARGE SCALE GENOMIC DNA]</scope>
    <source>
        <strain evidence="2 3">28bB2T</strain>
        <plasmid evidence="3">do28_1 dna</plasmid>
    </source>
</reference>
<accession>A0A5K8A2A1</accession>
<feature type="transmembrane region" description="Helical" evidence="1">
    <location>
        <begin position="174"/>
        <end position="195"/>
    </location>
</feature>
<feature type="transmembrane region" description="Helical" evidence="1">
    <location>
        <begin position="114"/>
        <end position="131"/>
    </location>
</feature>
<feature type="transmembrane region" description="Helical" evidence="1">
    <location>
        <begin position="65"/>
        <end position="83"/>
    </location>
</feature>
<feature type="transmembrane region" description="Helical" evidence="1">
    <location>
        <begin position="143"/>
        <end position="162"/>
    </location>
</feature>
<keyword evidence="1" id="KW-0812">Transmembrane</keyword>
<proteinExistence type="predicted"/>
<protein>
    <submittedName>
        <fullName evidence="2">Uncharacterized protein</fullName>
    </submittedName>
</protein>
<keyword evidence="1" id="KW-0472">Membrane</keyword>
<dbReference type="AlphaFoldDB" id="A0A5K8A2A1"/>
<keyword evidence="1" id="KW-1133">Transmembrane helix</keyword>
<evidence type="ECO:0000313" key="3">
    <source>
        <dbReference type="Proteomes" id="UP000425960"/>
    </source>
</evidence>
<dbReference type="RefSeq" id="WP_155326301.1">
    <property type="nucleotide sequence ID" value="NZ_AP021877.1"/>
</dbReference>
<dbReference type="KEGG" id="dov:DSCO28_72810"/>
<geneLocation type="plasmid" evidence="3">
    <name>do28_1 dna</name>
</geneLocation>
<dbReference type="Proteomes" id="UP000425960">
    <property type="component" value="Plasmid Do28_1"/>
</dbReference>
<evidence type="ECO:0000256" key="1">
    <source>
        <dbReference type="SAM" id="Phobius"/>
    </source>
</evidence>
<sequence>MPFNKVKIVPFSLIVVALIATMFIFTGVARADGHGKLKSWIDRSERDRSSIFDQHDEGNETAGQIAAWLLVAANLTVALSVLIKWTNRFAPVNTGLKNTLSGFNRFQKKHLMRFHYLLNPIVLGIALWHWLSSRCKSTVLPEWGLTVMVVLIALGLIMKLGLCPKPLRKSVYRLHTQPLVLAAMVTVLTIGHLIVD</sequence>
<gene>
    <name evidence="2" type="ORF">DSCO28_72810</name>
</gene>
<evidence type="ECO:0000313" key="2">
    <source>
        <dbReference type="EMBL" id="BBO86715.1"/>
    </source>
</evidence>
<keyword evidence="2" id="KW-0614">Plasmid</keyword>
<name>A0A5K8A2A1_9BACT</name>
<dbReference type="EMBL" id="AP021877">
    <property type="protein sequence ID" value="BBO86715.1"/>
    <property type="molecule type" value="Genomic_DNA"/>
</dbReference>
<organism evidence="2 3">
    <name type="scientific">Desulfosarcina ovata subsp. sediminis</name>
    <dbReference type="NCBI Taxonomy" id="885957"/>
    <lineage>
        <taxon>Bacteria</taxon>
        <taxon>Pseudomonadati</taxon>
        <taxon>Thermodesulfobacteriota</taxon>
        <taxon>Desulfobacteria</taxon>
        <taxon>Desulfobacterales</taxon>
        <taxon>Desulfosarcinaceae</taxon>
        <taxon>Desulfosarcina</taxon>
    </lineage>
</organism>